<feature type="transmembrane region" description="Helical" evidence="12">
    <location>
        <begin position="1007"/>
        <end position="1030"/>
    </location>
</feature>
<keyword evidence="9 12" id="KW-0472">Membrane</keyword>
<evidence type="ECO:0008006" key="18">
    <source>
        <dbReference type="Google" id="ProtNLM"/>
    </source>
</evidence>
<evidence type="ECO:0000256" key="12">
    <source>
        <dbReference type="SAM" id="Phobius"/>
    </source>
</evidence>
<feature type="domain" description="Disease resistance R13L4/SHOC-2-like LRR" evidence="15">
    <location>
        <begin position="304"/>
        <end position="515"/>
    </location>
</feature>
<dbReference type="Proteomes" id="UP001367508">
    <property type="component" value="Unassembled WGS sequence"/>
</dbReference>
<dbReference type="PRINTS" id="PR00019">
    <property type="entry name" value="LEURICHRPT"/>
</dbReference>
<dbReference type="PANTHER" id="PTHR48061:SF2">
    <property type="entry name" value="RECEPTOR LIKE PROTEIN 30-LIKE"/>
    <property type="match status" value="1"/>
</dbReference>
<comment type="subcellular location">
    <subcellularLocation>
        <location evidence="1">Cell membrane</location>
        <topology evidence="1">Single-pass type I membrane protein</topology>
    </subcellularLocation>
</comment>
<dbReference type="SMART" id="SM00369">
    <property type="entry name" value="LRR_TYP"/>
    <property type="match status" value="7"/>
</dbReference>
<keyword evidence="6 13" id="KW-0732">Signal</keyword>
<proteinExistence type="inferred from homology"/>
<accession>A0AAN9LPR2</accession>
<keyword evidence="3" id="KW-1003">Cell membrane</keyword>
<evidence type="ECO:0000259" key="15">
    <source>
        <dbReference type="Pfam" id="PF23598"/>
    </source>
</evidence>
<keyword evidence="5 12" id="KW-0812">Transmembrane</keyword>
<feature type="domain" description="Leucine-rich repeat-containing N-terminal plant-type" evidence="14">
    <location>
        <begin position="31"/>
        <end position="72"/>
    </location>
</feature>
<keyword evidence="11" id="KW-0325">Glycoprotein</keyword>
<dbReference type="AlphaFoldDB" id="A0AAN9LPR2"/>
<comment type="caution">
    <text evidence="16">The sequence shown here is derived from an EMBL/GenBank/DDBJ whole genome shotgun (WGS) entry which is preliminary data.</text>
</comment>
<dbReference type="Pfam" id="PF08263">
    <property type="entry name" value="LRRNT_2"/>
    <property type="match status" value="1"/>
</dbReference>
<evidence type="ECO:0000259" key="14">
    <source>
        <dbReference type="Pfam" id="PF08263"/>
    </source>
</evidence>
<evidence type="ECO:0000313" key="17">
    <source>
        <dbReference type="Proteomes" id="UP001367508"/>
    </source>
</evidence>
<keyword evidence="8 12" id="KW-1133">Transmembrane helix</keyword>
<reference evidence="16 17" key="1">
    <citation type="submission" date="2024-01" db="EMBL/GenBank/DDBJ databases">
        <title>The genomes of 5 underutilized Papilionoideae crops provide insights into root nodulation and disease resistanc.</title>
        <authorList>
            <person name="Jiang F."/>
        </authorList>
    </citation>
    <scope>NUCLEOTIDE SEQUENCE [LARGE SCALE GENOMIC DNA]</scope>
    <source>
        <strain evidence="16">LVBAO_FW01</strain>
        <tissue evidence="16">Leaves</tissue>
    </source>
</reference>
<gene>
    <name evidence="16" type="ORF">VNO77_20630</name>
</gene>
<evidence type="ECO:0000256" key="9">
    <source>
        <dbReference type="ARBA" id="ARBA00023136"/>
    </source>
</evidence>
<keyword evidence="10" id="KW-0675">Receptor</keyword>
<evidence type="ECO:0000256" key="1">
    <source>
        <dbReference type="ARBA" id="ARBA00004251"/>
    </source>
</evidence>
<organism evidence="16 17">
    <name type="scientific">Canavalia gladiata</name>
    <name type="common">Sword bean</name>
    <name type="synonym">Dolichos gladiatus</name>
    <dbReference type="NCBI Taxonomy" id="3824"/>
    <lineage>
        <taxon>Eukaryota</taxon>
        <taxon>Viridiplantae</taxon>
        <taxon>Streptophyta</taxon>
        <taxon>Embryophyta</taxon>
        <taxon>Tracheophyta</taxon>
        <taxon>Spermatophyta</taxon>
        <taxon>Magnoliopsida</taxon>
        <taxon>eudicotyledons</taxon>
        <taxon>Gunneridae</taxon>
        <taxon>Pentapetalae</taxon>
        <taxon>rosids</taxon>
        <taxon>fabids</taxon>
        <taxon>Fabales</taxon>
        <taxon>Fabaceae</taxon>
        <taxon>Papilionoideae</taxon>
        <taxon>50 kb inversion clade</taxon>
        <taxon>NPAAA clade</taxon>
        <taxon>indigoferoid/millettioid clade</taxon>
        <taxon>Phaseoleae</taxon>
        <taxon>Canavalia</taxon>
    </lineage>
</organism>
<dbReference type="Pfam" id="PF13855">
    <property type="entry name" value="LRR_8"/>
    <property type="match status" value="1"/>
</dbReference>
<feature type="chain" id="PRO_5042834347" description="Leucine-rich repeat-containing N-terminal plant-type domain-containing protein" evidence="13">
    <location>
        <begin position="22"/>
        <end position="1070"/>
    </location>
</feature>
<evidence type="ECO:0000256" key="5">
    <source>
        <dbReference type="ARBA" id="ARBA00022692"/>
    </source>
</evidence>
<evidence type="ECO:0000256" key="11">
    <source>
        <dbReference type="ARBA" id="ARBA00023180"/>
    </source>
</evidence>
<evidence type="ECO:0000313" key="16">
    <source>
        <dbReference type="EMBL" id="KAK7339942.1"/>
    </source>
</evidence>
<dbReference type="Pfam" id="PF00560">
    <property type="entry name" value="LRR_1"/>
    <property type="match status" value="8"/>
</dbReference>
<dbReference type="SUPFAM" id="SSF52047">
    <property type="entry name" value="RNI-like"/>
    <property type="match status" value="1"/>
</dbReference>
<dbReference type="GO" id="GO:0005886">
    <property type="term" value="C:plasma membrane"/>
    <property type="evidence" value="ECO:0007669"/>
    <property type="project" value="UniProtKB-SubCell"/>
</dbReference>
<dbReference type="InterPro" id="IPR013210">
    <property type="entry name" value="LRR_N_plant-typ"/>
</dbReference>
<dbReference type="InterPro" id="IPR003591">
    <property type="entry name" value="Leu-rich_rpt_typical-subtyp"/>
</dbReference>
<keyword evidence="17" id="KW-1185">Reference proteome</keyword>
<evidence type="ECO:0000256" key="6">
    <source>
        <dbReference type="ARBA" id="ARBA00022729"/>
    </source>
</evidence>
<dbReference type="InterPro" id="IPR001611">
    <property type="entry name" value="Leu-rich_rpt"/>
</dbReference>
<dbReference type="PROSITE" id="PS51450">
    <property type="entry name" value="LRR"/>
    <property type="match status" value="1"/>
</dbReference>
<dbReference type="InterPro" id="IPR032675">
    <property type="entry name" value="LRR_dom_sf"/>
</dbReference>
<dbReference type="PANTHER" id="PTHR48061">
    <property type="entry name" value="LEUCINE-RICH REPEAT RECEPTOR PROTEIN KINASE EMS1-LIKE-RELATED"/>
    <property type="match status" value="1"/>
</dbReference>
<evidence type="ECO:0000256" key="3">
    <source>
        <dbReference type="ARBA" id="ARBA00022475"/>
    </source>
</evidence>
<keyword evidence="7" id="KW-0677">Repeat</keyword>
<comment type="similarity">
    <text evidence="2">Belongs to the RLP family.</text>
</comment>
<keyword evidence="4" id="KW-0433">Leucine-rich repeat</keyword>
<dbReference type="Gene3D" id="3.80.10.10">
    <property type="entry name" value="Ribonuclease Inhibitor"/>
    <property type="match status" value="6"/>
</dbReference>
<evidence type="ECO:0000256" key="10">
    <source>
        <dbReference type="ARBA" id="ARBA00023170"/>
    </source>
</evidence>
<dbReference type="EMBL" id="JAYMYQ010000004">
    <property type="protein sequence ID" value="KAK7339942.1"/>
    <property type="molecule type" value="Genomic_DNA"/>
</dbReference>
<evidence type="ECO:0000256" key="2">
    <source>
        <dbReference type="ARBA" id="ARBA00009592"/>
    </source>
</evidence>
<evidence type="ECO:0000256" key="7">
    <source>
        <dbReference type="ARBA" id="ARBA00022737"/>
    </source>
</evidence>
<dbReference type="InterPro" id="IPR055414">
    <property type="entry name" value="LRR_R13L4/SHOC2-like"/>
</dbReference>
<name>A0AAN9LPR2_CANGL</name>
<protein>
    <recommendedName>
        <fullName evidence="18">Leucine-rich repeat-containing N-terminal plant-type domain-containing protein</fullName>
    </recommendedName>
</protein>
<dbReference type="SUPFAM" id="SSF52058">
    <property type="entry name" value="L domain-like"/>
    <property type="match status" value="3"/>
</dbReference>
<evidence type="ECO:0000256" key="8">
    <source>
        <dbReference type="ARBA" id="ARBA00022989"/>
    </source>
</evidence>
<evidence type="ECO:0000256" key="13">
    <source>
        <dbReference type="SAM" id="SignalP"/>
    </source>
</evidence>
<feature type="signal peptide" evidence="13">
    <location>
        <begin position="1"/>
        <end position="21"/>
    </location>
</feature>
<dbReference type="FunFam" id="3.80.10.10:FF:000111">
    <property type="entry name" value="LRR receptor-like serine/threonine-protein kinase ERECTA"/>
    <property type="match status" value="1"/>
</dbReference>
<evidence type="ECO:0000256" key="4">
    <source>
        <dbReference type="ARBA" id="ARBA00022614"/>
    </source>
</evidence>
<dbReference type="InterPro" id="IPR046956">
    <property type="entry name" value="RLP23-like"/>
</dbReference>
<sequence>MRTHQIFLFFISLCLINLNISIDVATCQCLDHQQSLLLHLKDNLVFNPARSKKLVHWKQSGDCCEWNGVMCNVGYVIGLDLSEEFISGGLNNSSLFNFKFLQNLNLAYNDFNSSIPTKFGRLKNLRCLNLSSAGFHGNIPAEISHLTNLTTLDLSTSFTSKRILKLQKPNIGMFLQNLTKITELHLDGVMVSAEGKEWCHALSSLHNLKVLSMSSCNISGPIHSSLALLQELLVIRLNLNNISSPVPEFFANFSNLKIMELSTCRLSGHFPKGIFQIQTLNVLDISNNKDLHGFLPNFIQHASLHTMNLSNTNFSGRLPGDVSNLELLSTLDLSNCQFNETLPISMSELTQLVHLDLSFNKFIGPLPSFKMAKNLKYFSLLHNNLTGDIPSTHFEGLVNLLTLNLGDNSLNGKIPLSLFTLPSLQELTLSHNGFDGPLDEFPNVSSSKLQLIDLSNNKLQGNIPLSIFHLKGLCFLQLSSNEFEGTLQLGKIQSLHNLHTLGLSHNKLSVDITFNDDHDLSSFPNMKYILLGSCKLREFPRFLRNQSLLNALDLSSNEIHGIIPNWIWRFDSLVYLNLSNNSFTKMEGPFHDLNPNIYILDLHSNQLTGPIPIFTKSATQLDYSSNRFSIVPPDMDKYLSFVFFFSLSNNNLQGQIHESFCKLSTLRLLDLSYNYFNGFIPKCLMTRNSILRVLNLAGNKLRGYIPDTISGSCDLRFLNLNGNLMGGVIPKSLANCQSLQVLNLGNNQFSDRFPCFLRNISNLRVLILRAFLRRWTKMMGNEDESHAKYGNLFFDMFDNHDTMRYNNLILVINKFLVMKLLKLLGTEPYVVADHIFAYYVTSNEFGGRYFDSVTVVTKALQMKLIKIPTIFTSLDLSSNHFEGPIPQELVSMRALNALNLSHNAFSSHIPYSIGNLVQLESLDLSNNNLSGEIPSELASLNFLAYLNLSFNHLVGEIPIGAQMQTFESSSFEGNEGLCGPPIKKCTNDGVGHLPPTPTNEMHNSVDWNFLSVELGFIFGIGIVILPLIFIERWRFWYWREMDNLLYRVVPQLVFVYEHYRGKKYRALRWI</sequence>
<dbReference type="Pfam" id="PF23598">
    <property type="entry name" value="LRR_14"/>
    <property type="match status" value="1"/>
</dbReference>